<keyword evidence="6" id="KW-0862">Zinc</keyword>
<dbReference type="SUPFAM" id="SSF64484">
    <property type="entry name" value="beta and beta-prime subunits of DNA dependent RNA-polymerase"/>
    <property type="match status" value="1"/>
</dbReference>
<dbReference type="PANTHER" id="PTHR19376">
    <property type="entry name" value="DNA-DIRECTED RNA POLYMERASE"/>
    <property type="match status" value="1"/>
</dbReference>
<dbReference type="NCBIfam" id="TIGR02388">
    <property type="entry name" value="rpoC2_cyan"/>
    <property type="match status" value="1"/>
</dbReference>
<dbReference type="Gene3D" id="1.10.274.100">
    <property type="entry name" value="RNA polymerase Rpb1, domain 3"/>
    <property type="match status" value="1"/>
</dbReference>
<dbReference type="EC" id="2.7.7.6" evidence="1"/>
<dbReference type="Gene3D" id="1.10.1790.20">
    <property type="match status" value="1"/>
</dbReference>
<dbReference type="GO" id="GO:0006351">
    <property type="term" value="P:DNA-templated transcription"/>
    <property type="evidence" value="ECO:0007669"/>
    <property type="project" value="InterPro"/>
</dbReference>
<dbReference type="GO" id="GO:0003677">
    <property type="term" value="F:DNA binding"/>
    <property type="evidence" value="ECO:0007669"/>
    <property type="project" value="InterPro"/>
</dbReference>
<reference evidence="11" key="1">
    <citation type="submission" date="2018-02" db="EMBL/GenBank/DDBJ databases">
        <title>The complete organellar genomes of Fucus spiralis (Fucaeae, Phaeophyceae) from California, USA.</title>
        <authorList>
            <person name="Hughey J.R."/>
        </authorList>
    </citation>
    <scope>NUCLEOTIDE SEQUENCE</scope>
</reference>
<dbReference type="Gene3D" id="2.40.50.100">
    <property type="match status" value="1"/>
</dbReference>
<dbReference type="InterPro" id="IPR045867">
    <property type="entry name" value="DNA-dir_RpoC_beta_prime"/>
</dbReference>
<keyword evidence="11" id="KW-0934">Plastid</keyword>
<evidence type="ECO:0000256" key="5">
    <source>
        <dbReference type="ARBA" id="ARBA00022723"/>
    </source>
</evidence>
<dbReference type="HAMAP" id="MF_01324">
    <property type="entry name" value="RNApol_bact_RpoC2"/>
    <property type="match status" value="1"/>
</dbReference>
<feature type="domain" description="RNA polymerase Rpb1" evidence="8">
    <location>
        <begin position="12"/>
        <end position="66"/>
    </location>
</feature>
<evidence type="ECO:0000256" key="2">
    <source>
        <dbReference type="ARBA" id="ARBA00022478"/>
    </source>
</evidence>
<keyword evidence="5" id="KW-0479">Metal-binding</keyword>
<evidence type="ECO:0000256" key="6">
    <source>
        <dbReference type="ARBA" id="ARBA00022833"/>
    </source>
</evidence>
<protein>
    <recommendedName>
        <fullName evidence="1">DNA-directed RNA polymerase</fullName>
        <ecNumber evidence="1">2.7.7.6</ecNumber>
    </recommendedName>
</protein>
<keyword evidence="7" id="KW-0804">Transcription</keyword>
<keyword evidence="2 11" id="KW-0240">DNA-directed RNA polymerase</keyword>
<geneLocation type="plastid" evidence="11"/>
<dbReference type="Pfam" id="PF05000">
    <property type="entry name" value="RNA_pol_Rpb1_4"/>
    <property type="match status" value="1"/>
</dbReference>
<evidence type="ECO:0000259" key="10">
    <source>
        <dbReference type="Pfam" id="PF05000"/>
    </source>
</evidence>
<dbReference type="PANTHER" id="PTHR19376:SF68">
    <property type="entry name" value="DNA-DIRECTED RNA POLYMERASE SUBUNIT BETA"/>
    <property type="match status" value="1"/>
</dbReference>
<gene>
    <name evidence="11" type="primary">rpoC2</name>
</gene>
<dbReference type="Pfam" id="PF04998">
    <property type="entry name" value="RNA_pol_Rpb1_5"/>
    <property type="match status" value="1"/>
</dbReference>
<dbReference type="GO" id="GO:0000428">
    <property type="term" value="C:DNA-directed RNA polymerase complex"/>
    <property type="evidence" value="ECO:0007669"/>
    <property type="project" value="UniProtKB-KW"/>
</dbReference>
<evidence type="ECO:0000259" key="8">
    <source>
        <dbReference type="Pfam" id="PF04983"/>
    </source>
</evidence>
<feature type="domain" description="RNA polymerase Rpb1" evidence="10">
    <location>
        <begin position="95"/>
        <end position="167"/>
    </location>
</feature>
<evidence type="ECO:0000256" key="4">
    <source>
        <dbReference type="ARBA" id="ARBA00022695"/>
    </source>
</evidence>
<dbReference type="Gene3D" id="1.10.150.390">
    <property type="match status" value="1"/>
</dbReference>
<dbReference type="InterPro" id="IPR007081">
    <property type="entry name" value="RNA_pol_Rpb1_5"/>
</dbReference>
<accession>A0A2R4QPV4</accession>
<evidence type="ECO:0000256" key="1">
    <source>
        <dbReference type="ARBA" id="ARBA00012418"/>
    </source>
</evidence>
<dbReference type="InterPro" id="IPR007066">
    <property type="entry name" value="RNA_pol_Rpb1_3"/>
</dbReference>
<dbReference type="EMBL" id="MG922855">
    <property type="protein sequence ID" value="AVZ00567.1"/>
    <property type="molecule type" value="Genomic_DNA"/>
</dbReference>
<dbReference type="InterPro" id="IPR042102">
    <property type="entry name" value="RNA_pol_Rpb1_3_sf"/>
</dbReference>
<dbReference type="GO" id="GO:0003899">
    <property type="term" value="F:DNA-directed RNA polymerase activity"/>
    <property type="evidence" value="ECO:0007669"/>
    <property type="project" value="UniProtKB-EC"/>
</dbReference>
<evidence type="ECO:0000313" key="11">
    <source>
        <dbReference type="EMBL" id="AVZ00567.1"/>
    </source>
</evidence>
<proteinExistence type="inferred from homology"/>
<dbReference type="Pfam" id="PF04983">
    <property type="entry name" value="RNA_pol_Rpb1_3"/>
    <property type="match status" value="1"/>
</dbReference>
<keyword evidence="4" id="KW-0548">Nucleotidyltransferase</keyword>
<dbReference type="CDD" id="cd02655">
    <property type="entry name" value="RNAP_beta'_C"/>
    <property type="match status" value="1"/>
</dbReference>
<evidence type="ECO:0000256" key="7">
    <source>
        <dbReference type="ARBA" id="ARBA00023163"/>
    </source>
</evidence>
<dbReference type="InterPro" id="IPR007083">
    <property type="entry name" value="RNA_pol_Rpb1_4"/>
</dbReference>
<dbReference type="GO" id="GO:0046872">
    <property type="term" value="F:metal ion binding"/>
    <property type="evidence" value="ECO:0007669"/>
    <property type="project" value="UniProtKB-KW"/>
</dbReference>
<feature type="domain" description="RNA polymerase Rpb1" evidence="9">
    <location>
        <begin position="176"/>
        <end position="543"/>
    </location>
</feature>
<organism evidence="11">
    <name type="scientific">Fucus spiralis</name>
    <dbReference type="NCBI Taxonomy" id="87149"/>
    <lineage>
        <taxon>Eukaryota</taxon>
        <taxon>Sar</taxon>
        <taxon>Stramenopiles</taxon>
        <taxon>Ochrophyta</taxon>
        <taxon>PX clade</taxon>
        <taxon>Phaeophyceae</taxon>
        <taxon>Fucales</taxon>
        <taxon>Fucaceae</taxon>
        <taxon>Fucus</taxon>
    </lineage>
</organism>
<sequence length="1283" mass="147125">MRKKIMSSNSKIFSNNIINKKELKKIIEWAFNNYGQRKAAYFVDQLKGLGFEYATKSGISISIEDLRIPPVKTTLMKNATRDVFITESKANNGEITEVERFQKIIYIWNNTSEELKERLIDFFKKTDPLNSVYIMAFSGARGNISQVRQLVGMRGLMSDPNGQIIDRAITANFREGLSITDYIISSYGARKGLVDTAIKTADSGYLTRRLVEVAQSIIISELDCKTKRGILLQEDIESDKKKFLSVKELINGRVLATSICKPGTKELVAFRNQQVTSSLTKQIINLKIAKILIRSPLTCECRRAVCQHCYGWNLASGNLVELGETVGLIAAQSIGEPGTQLTMRTFHTGGVFTGELTRQGRAECSGYIQFLPTLKVIPYRTNYGQDVVMSENQSWLTIINYANKIINIKVESRTLILVNNHNYIKQNQVLFEAAPKIKDINLSQKEIKYVCAKRSGEIILEKNGFPGAFSNEDFTRRSKKNYIFWVLSGKVFSISFNTSIKIRKLEKIYKNQALAQSKIVTTMGGFIHFCRNTLTQEIISLKVQNSFQSQNNFKIFLETKNLEVINCKVYLSHNHEITLKPELLKNQLFSLGLLKNNKYKTKTGGYFYISNSYKSNLLDDKKVNNLINRLKFGSTIFYIPEATIQTNTNKSDFKFKKDSYVTRHQEIFPNYFTNIKGFIDFELEKQIKYITIKPGEKYLLKENINSFLDINEQVYFPGELILNKFEIKSLSYLEIINSNNQLYLFIRPVTRYEFTNEISKKILERNPFNDIKLKINNFNFYILSGQQVKIDEPIQFLDSTITIDSFLHLNNREIMFELKQIKEKNSYIQVNLLYSQNFLFDTIIPNEIKNSNINLTLIVEEKQFIDPYATIASLDTIIPFSNFVYNIKTKRNAVKANILLTTKSDYQEVFLDSFTHNYINNQLIHINNLFPNNVCIKNSGLLKSIKGNKILLHLGDPYFFSKGALIRKIPGDYIKKQENFGQLIYQRLKTGDIVQGLPKIADILEARKPKTEALLSTRQGFIKSIKYTEELIIIVTKPTISYECFTTSRPERLLVKKYESISVGQPITEGPLNPHTLLYVYFRYFHSLGTLSIYEAAYRSIKKLQILLLMSVQAIYTSQGVIISAKHIELIVREMTHKVYIEYPGKTNFLPGDIIDLNQAQYINLSIQNGHKLGFRPILLGITKSSLKTDGFLAAASFQETTRVLTHAALQGKTDWLRGLKENAITGRLIPAGTGFYLDQDIAFNKVLLPEKLITGQNNLSLKKQLNLKKNKLRTRIRFKYNH</sequence>
<evidence type="ECO:0000259" key="9">
    <source>
        <dbReference type="Pfam" id="PF04998"/>
    </source>
</evidence>
<evidence type="ECO:0000256" key="3">
    <source>
        <dbReference type="ARBA" id="ARBA00022679"/>
    </source>
</evidence>
<dbReference type="Gene3D" id="1.10.132.30">
    <property type="match status" value="1"/>
</dbReference>
<name>A0A2R4QPV4_9PHAE</name>
<keyword evidence="3" id="KW-0808">Transferase</keyword>
<dbReference type="InterPro" id="IPR038120">
    <property type="entry name" value="Rpb1_funnel_sf"/>
</dbReference>
<dbReference type="InterPro" id="IPR012756">
    <property type="entry name" value="DNA-dir_RpoC2_beta_pp"/>
</dbReference>